<dbReference type="Proteomes" id="UP000019141">
    <property type="component" value="Unassembled WGS sequence"/>
</dbReference>
<dbReference type="HOGENOM" id="CLU_911158_0_0_7"/>
<sequence length="281" mass="31301">MPQTVQHHQCAQKQAAPALYFCPLEAEAIGLNEAIVVARLRFWLSRTKHIFGGRPWVYNTYPEWQRQFPFWSVFTVKAIFRRLERLGVLESTQRFNANRWYRRKWYTLNAEALAELVGCAVVPNAAEPAVAEAAAGETTAMGATAMEAAAPIEGEQVCAIEGIDQAPIEGIEQAPIEGIDFVLCLESGRSPDRSSKRACASEPDEEARSHPPDPKSGKEAVNELDVAYETIPEGERQTWYERADRTLEAAGMPEWMRITPTVKEMALRLWVGETIPGLATG</sequence>
<reference evidence="2 3" key="1">
    <citation type="journal article" date="2014" name="Nature">
        <title>An environmental bacterial taxon with a large and distinct metabolic repertoire.</title>
        <authorList>
            <person name="Wilson M.C."/>
            <person name="Mori T."/>
            <person name="Ruckert C."/>
            <person name="Uria A.R."/>
            <person name="Helf M.J."/>
            <person name="Takada K."/>
            <person name="Gernert C."/>
            <person name="Steffens U.A."/>
            <person name="Heycke N."/>
            <person name="Schmitt S."/>
            <person name="Rinke C."/>
            <person name="Helfrich E.J."/>
            <person name="Brachmann A.O."/>
            <person name="Gurgui C."/>
            <person name="Wakimoto T."/>
            <person name="Kracht M."/>
            <person name="Crusemann M."/>
            <person name="Hentschel U."/>
            <person name="Abe I."/>
            <person name="Matsunaga S."/>
            <person name="Kalinowski J."/>
            <person name="Takeyama H."/>
            <person name="Piel J."/>
        </authorList>
    </citation>
    <scope>NUCLEOTIDE SEQUENCE [LARGE SCALE GENOMIC DNA]</scope>
    <source>
        <strain evidence="3">TSY1</strain>
        <plasmid evidence="2">pTSY</plasmid>
    </source>
</reference>
<proteinExistence type="predicted"/>
<feature type="region of interest" description="Disordered" evidence="1">
    <location>
        <begin position="189"/>
        <end position="221"/>
    </location>
</feature>
<comment type="caution">
    <text evidence="2">The sequence shown here is derived from an EMBL/GenBank/DDBJ whole genome shotgun (WGS) entry which is preliminary data.</text>
</comment>
<dbReference type="AlphaFoldDB" id="W4M162"/>
<dbReference type="EMBL" id="AZHW01000012">
    <property type="protein sequence ID" value="ETX03706.1"/>
    <property type="molecule type" value="Genomic_DNA"/>
</dbReference>
<accession>W4M162</accession>
<geneLocation type="plasmid" evidence="2">
    <name>pTSY</name>
</geneLocation>
<protein>
    <submittedName>
        <fullName evidence="2">Uncharacterized protein</fullName>
    </submittedName>
</protein>
<feature type="compositionally biased region" description="Basic and acidic residues" evidence="1">
    <location>
        <begin position="206"/>
        <end position="221"/>
    </location>
</feature>
<keyword evidence="2" id="KW-0614">Plasmid</keyword>
<organism evidence="2 3">
    <name type="scientific">Entotheonella factor</name>
    <dbReference type="NCBI Taxonomy" id="1429438"/>
    <lineage>
        <taxon>Bacteria</taxon>
        <taxon>Pseudomonadati</taxon>
        <taxon>Nitrospinota/Tectimicrobiota group</taxon>
        <taxon>Candidatus Tectimicrobiota</taxon>
        <taxon>Candidatus Entotheonellia</taxon>
        <taxon>Candidatus Entotheonellales</taxon>
        <taxon>Candidatus Entotheonellaceae</taxon>
        <taxon>Candidatus Entotheonella</taxon>
    </lineage>
</organism>
<gene>
    <name evidence="2" type="ORF">ETSY1_46395</name>
</gene>
<evidence type="ECO:0000313" key="2">
    <source>
        <dbReference type="EMBL" id="ETX03706.1"/>
    </source>
</evidence>
<keyword evidence="3" id="KW-1185">Reference proteome</keyword>
<evidence type="ECO:0000313" key="3">
    <source>
        <dbReference type="Proteomes" id="UP000019141"/>
    </source>
</evidence>
<name>W4M162_ENTF1</name>
<evidence type="ECO:0000256" key="1">
    <source>
        <dbReference type="SAM" id="MobiDB-lite"/>
    </source>
</evidence>